<evidence type="ECO:0000313" key="10">
    <source>
        <dbReference type="EMBL" id="NNJ27709.1"/>
    </source>
</evidence>
<dbReference type="EMBL" id="WTPX01000188">
    <property type="protein sequence ID" value="NNJ27709.1"/>
    <property type="molecule type" value="Genomic_DNA"/>
</dbReference>
<evidence type="ECO:0000256" key="1">
    <source>
        <dbReference type="ARBA" id="ARBA00002663"/>
    </source>
</evidence>
<feature type="region of interest" description="Disordered" evidence="9">
    <location>
        <begin position="152"/>
        <end position="173"/>
    </location>
</feature>
<dbReference type="InterPro" id="IPR014721">
    <property type="entry name" value="Ribsml_uS5_D2-typ_fold_subgr"/>
</dbReference>
<comment type="caution">
    <text evidence="10">The sequence shown here is derived from an EMBL/GenBank/DDBJ whole genome shotgun (WGS) entry which is preliminary data.</text>
</comment>
<dbReference type="PANTHER" id="PTHR33992">
    <property type="entry name" value="RIBONUCLEASE P PROTEIN COMPONENT"/>
    <property type="match status" value="1"/>
</dbReference>
<comment type="similarity">
    <text evidence="7">Belongs to the RnpA family.</text>
</comment>
<evidence type="ECO:0000256" key="6">
    <source>
        <dbReference type="ARBA" id="ARBA00022884"/>
    </source>
</evidence>
<dbReference type="EC" id="3.1.26.5" evidence="7 8"/>
<accession>A0ABX1VIS7</accession>
<dbReference type="InterPro" id="IPR020568">
    <property type="entry name" value="Ribosomal_Su5_D2-typ_SF"/>
</dbReference>
<evidence type="ECO:0000256" key="5">
    <source>
        <dbReference type="ARBA" id="ARBA00022801"/>
    </source>
</evidence>
<comment type="function">
    <text evidence="1 7">RNaseP catalyzes the removal of the 5'-leader sequence from pre-tRNA to produce the mature 5'-terminus. It can also cleave other RNA substrates such as 4.5S RNA. The protein component plays an auxiliary but essential role in vivo by binding to the 5'-leader sequence and broadening the substrate specificity of the ribozyme.</text>
</comment>
<dbReference type="GO" id="GO:0004526">
    <property type="term" value="F:ribonuclease P activity"/>
    <property type="evidence" value="ECO:0007669"/>
    <property type="project" value="UniProtKB-EC"/>
</dbReference>
<evidence type="ECO:0000256" key="4">
    <source>
        <dbReference type="ARBA" id="ARBA00022759"/>
    </source>
</evidence>
<feature type="region of interest" description="Disordered" evidence="9">
    <location>
        <begin position="1"/>
        <end position="41"/>
    </location>
</feature>
<dbReference type="InterPro" id="IPR000100">
    <property type="entry name" value="RNase_P"/>
</dbReference>
<feature type="compositionally biased region" description="Basic residues" evidence="9">
    <location>
        <begin position="157"/>
        <end position="167"/>
    </location>
</feature>
<dbReference type="InterPro" id="IPR020539">
    <property type="entry name" value="RNase_P_CS"/>
</dbReference>
<dbReference type="Proteomes" id="UP000609651">
    <property type="component" value="Unassembled WGS sequence"/>
</dbReference>
<dbReference type="Pfam" id="PF00825">
    <property type="entry name" value="Ribonuclease_P"/>
    <property type="match status" value="1"/>
</dbReference>
<dbReference type="HAMAP" id="MF_00227">
    <property type="entry name" value="RNase_P"/>
    <property type="match status" value="1"/>
</dbReference>
<evidence type="ECO:0000256" key="8">
    <source>
        <dbReference type="NCBIfam" id="TIGR00188"/>
    </source>
</evidence>
<organism evidence="10 11">
    <name type="scientific">Alienimonas chondri</name>
    <dbReference type="NCBI Taxonomy" id="2681879"/>
    <lineage>
        <taxon>Bacteria</taxon>
        <taxon>Pseudomonadati</taxon>
        <taxon>Planctomycetota</taxon>
        <taxon>Planctomycetia</taxon>
        <taxon>Planctomycetales</taxon>
        <taxon>Planctomycetaceae</taxon>
        <taxon>Alienimonas</taxon>
    </lineage>
</organism>
<dbReference type="SUPFAM" id="SSF54211">
    <property type="entry name" value="Ribosomal protein S5 domain 2-like"/>
    <property type="match status" value="1"/>
</dbReference>
<keyword evidence="3 7" id="KW-0540">Nuclease</keyword>
<evidence type="ECO:0000256" key="7">
    <source>
        <dbReference type="HAMAP-Rule" id="MF_00227"/>
    </source>
</evidence>
<keyword evidence="4 7" id="KW-0255">Endonuclease</keyword>
<keyword evidence="6 7" id="KW-0694">RNA-binding</keyword>
<comment type="catalytic activity">
    <reaction evidence="7">
        <text>Endonucleolytic cleavage of RNA, removing 5'-extranucleotides from tRNA precursor.</text>
        <dbReference type="EC" id="3.1.26.5"/>
    </reaction>
</comment>
<keyword evidence="11" id="KW-1185">Reference proteome</keyword>
<dbReference type="Gene3D" id="3.30.230.10">
    <property type="match status" value="1"/>
</dbReference>
<reference evidence="10 11" key="1">
    <citation type="journal article" date="2020" name="Syst. Appl. Microbiol.">
        <title>Alienimonas chondri sp. nov., a novel planctomycete isolated from the biofilm of the red alga Chondrus crispus.</title>
        <authorList>
            <person name="Vitorino I."/>
            <person name="Albuquerque L."/>
            <person name="Wiegand S."/>
            <person name="Kallscheuer N."/>
            <person name="da Costa M.S."/>
            <person name="Lobo-da-Cunha A."/>
            <person name="Jogler C."/>
            <person name="Lage O.M."/>
        </authorList>
    </citation>
    <scope>NUCLEOTIDE SEQUENCE [LARGE SCALE GENOMIC DNA]</scope>
    <source>
        <strain evidence="10 11">LzC2</strain>
    </source>
</reference>
<comment type="subunit">
    <text evidence="7">Consists of a catalytic RNA component (M1 or rnpB) and a protein subunit.</text>
</comment>
<dbReference type="NCBIfam" id="TIGR00188">
    <property type="entry name" value="rnpA"/>
    <property type="match status" value="1"/>
</dbReference>
<proteinExistence type="inferred from homology"/>
<keyword evidence="2 7" id="KW-0819">tRNA processing</keyword>
<name>A0ABX1VIS7_9PLAN</name>
<evidence type="ECO:0000256" key="3">
    <source>
        <dbReference type="ARBA" id="ARBA00022722"/>
    </source>
</evidence>
<gene>
    <name evidence="7 10" type="primary">rnpA</name>
    <name evidence="10" type="ORF">LzC2_38170</name>
</gene>
<evidence type="ECO:0000313" key="11">
    <source>
        <dbReference type="Proteomes" id="UP000609651"/>
    </source>
</evidence>
<sequence>MGAEDLHGSPSPVGGARRSGGAPPTGDGEPGAGDQRFPKHLRLRTTPQYARVYEAKCRAADGVLLIFGAPRPEDDPDRLYQGRAISRVGLSVSKKNGNAVVRHRIKRLLREAFRTSKAELPAGWDFVLIPRPKTGADLKRFRDSLVKLSRRLPGQWAKKRGAKKQRPRQGAER</sequence>
<dbReference type="PANTHER" id="PTHR33992:SF1">
    <property type="entry name" value="RIBONUCLEASE P PROTEIN COMPONENT"/>
    <property type="match status" value="1"/>
</dbReference>
<protein>
    <recommendedName>
        <fullName evidence="7 8">Ribonuclease P protein component</fullName>
        <shortName evidence="7">RNase P protein</shortName>
        <shortName evidence="7">RNaseP protein</shortName>
        <ecNumber evidence="7 8">3.1.26.5</ecNumber>
    </recommendedName>
    <alternativeName>
        <fullName evidence="7">Protein C5</fullName>
    </alternativeName>
</protein>
<dbReference type="PROSITE" id="PS00648">
    <property type="entry name" value="RIBONUCLEASE_P"/>
    <property type="match status" value="1"/>
</dbReference>
<evidence type="ECO:0000256" key="2">
    <source>
        <dbReference type="ARBA" id="ARBA00022694"/>
    </source>
</evidence>
<keyword evidence="5 7" id="KW-0378">Hydrolase</keyword>
<evidence type="ECO:0000256" key="9">
    <source>
        <dbReference type="SAM" id="MobiDB-lite"/>
    </source>
</evidence>